<dbReference type="GO" id="GO:0003723">
    <property type="term" value="F:RNA binding"/>
    <property type="evidence" value="ECO:0007669"/>
    <property type="project" value="InterPro"/>
</dbReference>
<comment type="caution">
    <text evidence="2">The sequence shown here is derived from an EMBL/GenBank/DDBJ whole genome shotgun (WGS) entry which is preliminary data.</text>
</comment>
<sequence length="310" mass="36713">MSYGFFPAKQQNSQSMFSTAPTPSYITLPNLAMPYPCLLDFLDQRFPFVGRDIWKHRLDHGKIHDETDRTVHADTPYRVNARLRYYREVRNEHPIPFEEQIVFHNENILVADKPHFLPVTPSGSYVNECLLHRLRRKTGLNHLVPVHRLDRETAGLVLFTCKEHNRRQWFELFRHRKINKCYEAVATLPAHSDQRYWLIESRIERGEPRLRFRNTEGEINARSRIRLMETRGKLAKLELEPITGKTHQLRLHLGLIGSHIIGDRLYPEFNPPENPPRYDRPLQLLAKKLNFTDPNSGEFLSFESRYKLNW</sequence>
<reference evidence="2 3" key="1">
    <citation type="journal article" date="2017" name="Arch. Microbiol.">
        <title>Mariprofundus micogutta sp. nov., a novel iron-oxidizing zetaproteobacterium isolated from a deep-sea hydrothermal field at the Bayonnaise knoll of the Izu-Ogasawara arc, and a description of Mariprofundales ord. nov. and Zetaproteobacteria classis nov.</title>
        <authorList>
            <person name="Makita H."/>
            <person name="Tanaka E."/>
            <person name="Mitsunobu S."/>
            <person name="Miyazaki M."/>
            <person name="Nunoura T."/>
            <person name="Uematsu K."/>
            <person name="Takaki Y."/>
            <person name="Nishi S."/>
            <person name="Shimamura S."/>
            <person name="Takai K."/>
        </authorList>
    </citation>
    <scope>NUCLEOTIDE SEQUENCE [LARGE SCALE GENOMIC DNA]</scope>
    <source>
        <strain evidence="2 3">ET2</strain>
    </source>
</reference>
<dbReference type="Gene3D" id="3.30.2350.10">
    <property type="entry name" value="Pseudouridine synthase"/>
    <property type="match status" value="1"/>
</dbReference>
<feature type="domain" description="Pseudouridine synthase RsuA/RluA-like" evidence="1">
    <location>
        <begin position="107"/>
        <end position="253"/>
    </location>
</feature>
<dbReference type="PANTHER" id="PTHR21600">
    <property type="entry name" value="MITOCHONDRIAL RNA PSEUDOURIDINE SYNTHASE"/>
    <property type="match status" value="1"/>
</dbReference>
<dbReference type="EMBL" id="BDFD01000016">
    <property type="protein sequence ID" value="GAV20860.1"/>
    <property type="molecule type" value="Genomic_DNA"/>
</dbReference>
<dbReference type="Proteomes" id="UP000231632">
    <property type="component" value="Unassembled WGS sequence"/>
</dbReference>
<protein>
    <submittedName>
        <fullName evidence="2">tRNA pseudouridine32 synthase / 23S rRNA pseudouridine746 synthase</fullName>
        <ecNumber evidence="2">5.4.99.28</ecNumber>
        <ecNumber evidence="2">5.4.99.29</ecNumber>
    </submittedName>
</protein>
<evidence type="ECO:0000313" key="2">
    <source>
        <dbReference type="EMBL" id="GAV20860.1"/>
    </source>
</evidence>
<accession>A0A1L8CPK9</accession>
<proteinExistence type="predicted"/>
<dbReference type="STRING" id="1921010.MMIC_P1835"/>
<evidence type="ECO:0000313" key="3">
    <source>
        <dbReference type="Proteomes" id="UP000231632"/>
    </source>
</evidence>
<dbReference type="GO" id="GO:0160142">
    <property type="term" value="F:23S rRNA pseudouridine(746) synthase activity"/>
    <property type="evidence" value="ECO:0007669"/>
    <property type="project" value="UniProtKB-EC"/>
</dbReference>
<dbReference type="SUPFAM" id="SSF55120">
    <property type="entry name" value="Pseudouridine synthase"/>
    <property type="match status" value="1"/>
</dbReference>
<dbReference type="GO" id="GO:0160151">
    <property type="term" value="F:tRNA pseudouridine(32) synthase activity"/>
    <property type="evidence" value="ECO:0007669"/>
    <property type="project" value="UniProtKB-EC"/>
</dbReference>
<dbReference type="AlphaFoldDB" id="A0A1L8CPK9"/>
<organism evidence="2 3">
    <name type="scientific">Mariprofundus micogutta</name>
    <dbReference type="NCBI Taxonomy" id="1921010"/>
    <lineage>
        <taxon>Bacteria</taxon>
        <taxon>Pseudomonadati</taxon>
        <taxon>Pseudomonadota</taxon>
        <taxon>Candidatius Mariprofundia</taxon>
        <taxon>Mariprofundales</taxon>
        <taxon>Mariprofundaceae</taxon>
        <taxon>Mariprofundus</taxon>
    </lineage>
</organism>
<keyword evidence="2" id="KW-0413">Isomerase</keyword>
<dbReference type="Pfam" id="PF00849">
    <property type="entry name" value="PseudoU_synth_2"/>
    <property type="match status" value="1"/>
</dbReference>
<dbReference type="InterPro" id="IPR006145">
    <property type="entry name" value="PsdUridine_synth_RsuA/RluA"/>
</dbReference>
<gene>
    <name evidence="2" type="ORF">MMIC_P1835</name>
</gene>
<dbReference type="EC" id="5.4.99.29" evidence="2"/>
<name>A0A1L8CPK9_9PROT</name>
<dbReference type="EC" id="5.4.99.28" evidence="2"/>
<dbReference type="GO" id="GO:0000455">
    <property type="term" value="P:enzyme-directed rRNA pseudouridine synthesis"/>
    <property type="evidence" value="ECO:0007669"/>
    <property type="project" value="TreeGrafter"/>
</dbReference>
<dbReference type="InterPro" id="IPR020103">
    <property type="entry name" value="PsdUridine_synth_cat_dom_sf"/>
</dbReference>
<keyword evidence="3" id="KW-1185">Reference proteome</keyword>
<evidence type="ECO:0000259" key="1">
    <source>
        <dbReference type="Pfam" id="PF00849"/>
    </source>
</evidence>
<dbReference type="InterPro" id="IPR050188">
    <property type="entry name" value="RluA_PseudoU_synthase"/>
</dbReference>
<dbReference type="PANTHER" id="PTHR21600:SF84">
    <property type="entry name" value="PSEUDOURIDINE SYNTHASE RSUA_RLUA-LIKE DOMAIN-CONTAINING PROTEIN"/>
    <property type="match status" value="1"/>
</dbReference>